<feature type="non-terminal residue" evidence="2">
    <location>
        <position position="1"/>
    </location>
</feature>
<sequence length="53" mass="6243">PGMPQVLEGPEEDRDNLHHPEDDAKEVDAHRALWRLVPKVQNSLEEDRDHFHH</sequence>
<feature type="compositionally biased region" description="Basic and acidic residues" evidence="1">
    <location>
        <begin position="15"/>
        <end position="26"/>
    </location>
</feature>
<reference evidence="2 3" key="1">
    <citation type="submission" date="2014-04" db="EMBL/GenBank/DDBJ databases">
        <title>Genome evolution of avian class.</title>
        <authorList>
            <person name="Zhang G."/>
            <person name="Li C."/>
        </authorList>
    </citation>
    <scope>NUCLEOTIDE SEQUENCE [LARGE SCALE GENOMIC DNA]</scope>
    <source>
        <strain evidence="2">BGI_N303</strain>
    </source>
</reference>
<feature type="region of interest" description="Disordered" evidence="1">
    <location>
        <begin position="1"/>
        <end position="26"/>
    </location>
</feature>
<dbReference type="Proteomes" id="UP000053760">
    <property type="component" value="Unassembled WGS sequence"/>
</dbReference>
<organism evidence="2 3">
    <name type="scientific">Cuculus canorus</name>
    <name type="common">Common cuckoo</name>
    <dbReference type="NCBI Taxonomy" id="55661"/>
    <lineage>
        <taxon>Eukaryota</taxon>
        <taxon>Metazoa</taxon>
        <taxon>Chordata</taxon>
        <taxon>Craniata</taxon>
        <taxon>Vertebrata</taxon>
        <taxon>Euteleostomi</taxon>
        <taxon>Archelosauria</taxon>
        <taxon>Archosauria</taxon>
        <taxon>Dinosauria</taxon>
        <taxon>Saurischia</taxon>
        <taxon>Theropoda</taxon>
        <taxon>Coelurosauria</taxon>
        <taxon>Aves</taxon>
        <taxon>Neognathae</taxon>
        <taxon>Neoaves</taxon>
        <taxon>Otidimorphae</taxon>
        <taxon>Cuculiformes</taxon>
        <taxon>Cuculidae</taxon>
        <taxon>Cuculus</taxon>
    </lineage>
</organism>
<dbReference type="EMBL" id="KL447758">
    <property type="protein sequence ID" value="KFO76824.1"/>
    <property type="molecule type" value="Genomic_DNA"/>
</dbReference>
<evidence type="ECO:0000313" key="3">
    <source>
        <dbReference type="Proteomes" id="UP000053760"/>
    </source>
</evidence>
<gene>
    <name evidence="2" type="ORF">N303_09615</name>
</gene>
<keyword evidence="3" id="KW-1185">Reference proteome</keyword>
<evidence type="ECO:0000256" key="1">
    <source>
        <dbReference type="SAM" id="MobiDB-lite"/>
    </source>
</evidence>
<feature type="non-terminal residue" evidence="2">
    <location>
        <position position="53"/>
    </location>
</feature>
<accession>A0A091G6S7</accession>
<dbReference type="AlphaFoldDB" id="A0A091G6S7"/>
<proteinExistence type="predicted"/>
<name>A0A091G6S7_CUCCA</name>
<evidence type="ECO:0000313" key="2">
    <source>
        <dbReference type="EMBL" id="KFO76824.1"/>
    </source>
</evidence>
<protein>
    <submittedName>
        <fullName evidence="2">Uncharacterized protein</fullName>
    </submittedName>
</protein>